<comment type="catalytic activity">
    <reaction evidence="6">
        <text>a fatty acyl-CoA + H2O = a fatty acid + CoA + H(+)</text>
        <dbReference type="Rhea" id="RHEA:16781"/>
        <dbReference type="ChEBI" id="CHEBI:15377"/>
        <dbReference type="ChEBI" id="CHEBI:15378"/>
        <dbReference type="ChEBI" id="CHEBI:28868"/>
        <dbReference type="ChEBI" id="CHEBI:57287"/>
        <dbReference type="ChEBI" id="CHEBI:77636"/>
        <dbReference type="EC" id="3.1.2.20"/>
    </reaction>
    <physiologicalReaction direction="left-to-right" evidence="6">
        <dbReference type="Rhea" id="RHEA:16782"/>
    </physiologicalReaction>
</comment>
<evidence type="ECO:0000256" key="1">
    <source>
        <dbReference type="ARBA" id="ARBA00006538"/>
    </source>
</evidence>
<evidence type="ECO:0000259" key="10">
    <source>
        <dbReference type="Pfam" id="PF13622"/>
    </source>
</evidence>
<feature type="domain" description="Acyl-CoA thioesterase-like N-terminal HotDog" evidence="10">
    <location>
        <begin position="33"/>
        <end position="109"/>
    </location>
</feature>
<feature type="domain" description="Acyl-CoA thioesterase 2 C-terminal" evidence="9">
    <location>
        <begin position="150"/>
        <end position="281"/>
    </location>
</feature>
<organism evidence="11 12">
    <name type="scientific">Neiella litorisoli</name>
    <dbReference type="NCBI Taxonomy" id="2771431"/>
    <lineage>
        <taxon>Bacteria</taxon>
        <taxon>Pseudomonadati</taxon>
        <taxon>Pseudomonadota</taxon>
        <taxon>Gammaproteobacteria</taxon>
        <taxon>Alteromonadales</taxon>
        <taxon>Echinimonadaceae</taxon>
        <taxon>Neiella</taxon>
    </lineage>
</organism>
<name>A0A8J6QK12_9GAMM</name>
<comment type="subunit">
    <text evidence="2">Homotetramer.</text>
</comment>
<evidence type="ECO:0000259" key="9">
    <source>
        <dbReference type="Pfam" id="PF02551"/>
    </source>
</evidence>
<keyword evidence="4" id="KW-0443">Lipid metabolism</keyword>
<dbReference type="FunFam" id="2.40.160.210:FF:000001">
    <property type="entry name" value="Acyl-CoA thioesterase II"/>
    <property type="match status" value="1"/>
</dbReference>
<dbReference type="PANTHER" id="PTHR11066">
    <property type="entry name" value="ACYL-COA THIOESTERASE"/>
    <property type="match status" value="1"/>
</dbReference>
<dbReference type="EC" id="3.1.2.20" evidence="5"/>
<dbReference type="PANTHER" id="PTHR11066:SF34">
    <property type="entry name" value="ACYL-COENZYME A THIOESTERASE 8"/>
    <property type="match status" value="1"/>
</dbReference>
<dbReference type="EMBL" id="JACXAF010000020">
    <property type="protein sequence ID" value="MBD1390594.1"/>
    <property type="molecule type" value="Genomic_DNA"/>
</dbReference>
<dbReference type="InterPro" id="IPR029069">
    <property type="entry name" value="HotDog_dom_sf"/>
</dbReference>
<dbReference type="CDD" id="cd03445">
    <property type="entry name" value="Thioesterase_II_repeat2"/>
    <property type="match status" value="1"/>
</dbReference>
<dbReference type="CDD" id="cd03444">
    <property type="entry name" value="Thioesterase_II_repeat1"/>
    <property type="match status" value="1"/>
</dbReference>
<dbReference type="RefSeq" id="WP_191145663.1">
    <property type="nucleotide sequence ID" value="NZ_JACXAF010000020.1"/>
</dbReference>
<dbReference type="InterPro" id="IPR025652">
    <property type="entry name" value="TesB_C"/>
</dbReference>
<proteinExistence type="inferred from homology"/>
<keyword evidence="12" id="KW-1185">Reference proteome</keyword>
<evidence type="ECO:0000256" key="8">
    <source>
        <dbReference type="ARBA" id="ARBA00079653"/>
    </source>
</evidence>
<dbReference type="InterPro" id="IPR042171">
    <property type="entry name" value="Acyl-CoA_hotdog"/>
</dbReference>
<evidence type="ECO:0000256" key="5">
    <source>
        <dbReference type="ARBA" id="ARBA00038894"/>
    </source>
</evidence>
<evidence type="ECO:0000256" key="7">
    <source>
        <dbReference type="ARBA" id="ARBA00071120"/>
    </source>
</evidence>
<comment type="caution">
    <text evidence="11">The sequence shown here is derived from an EMBL/GenBank/DDBJ whole genome shotgun (WGS) entry which is preliminary data.</text>
</comment>
<dbReference type="GO" id="GO:0047617">
    <property type="term" value="F:fatty acyl-CoA hydrolase activity"/>
    <property type="evidence" value="ECO:0007669"/>
    <property type="project" value="UniProtKB-EC"/>
</dbReference>
<dbReference type="GO" id="GO:0009062">
    <property type="term" value="P:fatty acid catabolic process"/>
    <property type="evidence" value="ECO:0007669"/>
    <property type="project" value="TreeGrafter"/>
</dbReference>
<evidence type="ECO:0000256" key="4">
    <source>
        <dbReference type="ARBA" id="ARBA00023098"/>
    </source>
</evidence>
<dbReference type="SUPFAM" id="SSF54637">
    <property type="entry name" value="Thioesterase/thiol ester dehydrase-isomerase"/>
    <property type="match status" value="2"/>
</dbReference>
<dbReference type="InterPro" id="IPR049449">
    <property type="entry name" value="TesB_ACOT8-like_N"/>
</dbReference>
<protein>
    <recommendedName>
        <fullName evidence="7">Acyl-CoA thioesterase 2</fullName>
        <ecNumber evidence="5">3.1.2.20</ecNumber>
    </recommendedName>
    <alternativeName>
        <fullName evidence="8">Thioesterase II</fullName>
    </alternativeName>
</protein>
<dbReference type="Pfam" id="PF13622">
    <property type="entry name" value="4HBT_3"/>
    <property type="match status" value="1"/>
</dbReference>
<evidence type="ECO:0000313" key="12">
    <source>
        <dbReference type="Proteomes" id="UP000638014"/>
    </source>
</evidence>
<gene>
    <name evidence="11" type="primary">tesB</name>
    <name evidence="11" type="ORF">IC617_14245</name>
</gene>
<dbReference type="InterPro" id="IPR003703">
    <property type="entry name" value="Acyl_CoA_thio"/>
</dbReference>
<dbReference type="Gene3D" id="2.40.160.210">
    <property type="entry name" value="Acyl-CoA thioesterase, double hotdog domain"/>
    <property type="match status" value="1"/>
</dbReference>
<evidence type="ECO:0000256" key="6">
    <source>
        <dbReference type="ARBA" id="ARBA00050943"/>
    </source>
</evidence>
<accession>A0A8J6QK12</accession>
<evidence type="ECO:0000256" key="3">
    <source>
        <dbReference type="ARBA" id="ARBA00022801"/>
    </source>
</evidence>
<dbReference type="NCBIfam" id="TIGR00189">
    <property type="entry name" value="tesB"/>
    <property type="match status" value="1"/>
</dbReference>
<dbReference type="GO" id="GO:0005829">
    <property type="term" value="C:cytosol"/>
    <property type="evidence" value="ECO:0007669"/>
    <property type="project" value="TreeGrafter"/>
</dbReference>
<comment type="similarity">
    <text evidence="1">Belongs to the C/M/P thioester hydrolase family.</text>
</comment>
<keyword evidence="3" id="KW-0378">Hydrolase</keyword>
<reference evidence="11" key="1">
    <citation type="submission" date="2020-09" db="EMBL/GenBank/DDBJ databases">
        <title>A novel bacterium of genus Neiella, isolated from South China Sea.</title>
        <authorList>
            <person name="Huang H."/>
            <person name="Mo K."/>
            <person name="Hu Y."/>
        </authorList>
    </citation>
    <scope>NUCLEOTIDE SEQUENCE</scope>
    <source>
        <strain evidence="11">HB171785</strain>
    </source>
</reference>
<evidence type="ECO:0000313" key="11">
    <source>
        <dbReference type="EMBL" id="MBD1390594.1"/>
    </source>
</evidence>
<dbReference type="Proteomes" id="UP000638014">
    <property type="component" value="Unassembled WGS sequence"/>
</dbReference>
<dbReference type="Pfam" id="PF02551">
    <property type="entry name" value="Acyl_CoA_thio"/>
    <property type="match status" value="1"/>
</dbReference>
<dbReference type="AlphaFoldDB" id="A0A8J6QK12"/>
<evidence type="ECO:0000256" key="2">
    <source>
        <dbReference type="ARBA" id="ARBA00011881"/>
    </source>
</evidence>
<sequence>MSAVLAELLDLLSLETIEQGIYRGRSQDLGFPQVFGGQVIGQALSAAKLTVDKERAVHSFHSYFLRPGDAKNPIVYEVEVIRDGRSFSTRRVSAKQHGEVIFYLTGSFQVDEPGHQHQATMPDVPGPGGLMSELEFARAHADQIPAGIREIFTCETAIEMRPVSLYNPLQPSPTSPQRITWFRANGSLPDDARVHRYLLAYASDFNFLPTAGQPHGISLFDRKIKMATIDHSMWFHRPFKADDWLLYVVNSTSASGARGYVQGQFFNQQGELVASTAQEGLMRDSRLSAD</sequence>
<dbReference type="GO" id="GO:0006637">
    <property type="term" value="P:acyl-CoA metabolic process"/>
    <property type="evidence" value="ECO:0007669"/>
    <property type="project" value="InterPro"/>
</dbReference>